<dbReference type="EMBL" id="CP076544">
    <property type="protein sequence ID" value="QWS34964.1"/>
    <property type="molecule type" value="Genomic_DNA"/>
</dbReference>
<protein>
    <submittedName>
        <fullName evidence="1">LuxR C-terminal-related transcriptional regulator</fullName>
    </submittedName>
</protein>
<name>A0ACD1E812_9MICO</name>
<gene>
    <name evidence="1" type="ORF">KM842_07540</name>
</gene>
<keyword evidence="2" id="KW-1185">Reference proteome</keyword>
<proteinExistence type="predicted"/>
<dbReference type="Proteomes" id="UP000681794">
    <property type="component" value="Chromosome"/>
</dbReference>
<accession>A0ACD1E812</accession>
<reference evidence="1" key="1">
    <citation type="submission" date="2021-06" db="EMBL/GenBank/DDBJ databases">
        <authorList>
            <person name="Ellington A.J."/>
            <person name="Bryan N.C."/>
            <person name="Christner B.C."/>
            <person name="Reisch C.R."/>
        </authorList>
    </citation>
    <scope>NUCLEOTIDE SEQUENCE</scope>
    <source>
        <strain evidence="1">L6-1</strain>
    </source>
</reference>
<sequence>MPAGNHEDAAGRDRVPRERRELLERMVRVAGERGGRLAIVGEPGVGKTTMLEALARRVRDDRTVLLIRLDEGATGPYTAVRSLLRLVPDRVLRAVPIGYRAVLEQLLATTPPESGDHRMLEAALRYLCNLLAAAHAVVVLDDAHLADRQSVDLMAPMFRPPHEAAGIALVVARELDAGGPVTSWKVVFTAAQLAFLAPLSPAGIAAVLSDADLDGLTATDVAEVAAQSGGNPSWAVDLAVARRSGQDRPATTSRAVTSTIARITRLPGPVQEVLLTTALMRAGTVEALAHVVGPTDQALAEGVRLGVLGVKGREVSVTTPLLRAAVLEMTPAADRRALHARLAEAPLPAAHRLEHRDDAALPGPRPDLAEELRAASGRARRIGTTTDALRLAMRSVARSDGRSAAHVDRVLHAAEIAGTQGDVALVLRLSATLDPVTLAPAEFDRIAVVTAEAVAADLGVQALERRLADAHRSFAPDDVRSEVIRVLRLLWSDDDAADVARELDAATAALPADLVPHTVLAALEDLAFRRLDSGLGLSSEIIARSRAVESASGVLELSTSSGAIEAVGAYQADDLSRSRPALTAFVRTSELLGAHATTARAMAHAAIVEVLSGRVVHAAALLADAERHALRLVDAPPPLSRARGLLALTRNDRDALEELLTGWLSPVATIRGRLLLHGLAGIDAAWSEDWAVARAELETALHLAEAKGIVEPGRRLWIDVELARARAHLGDLDGAERLARHLATLDEPHRRPHAYGQALRVRALVAMQRGDQEESLRLAEEAVQSLRRGGFAPELARAQLDRAQLLVDAGREGRARQVLVDVAASRIHADDPRIAARTLRLTEVVDAADGRALLTAAETRVAQAAAAGRTNREIAAQLFVSVRTVETHLGNAYRKMGVRTRTQLALALNDLGHDESATR</sequence>
<evidence type="ECO:0000313" key="2">
    <source>
        <dbReference type="Proteomes" id="UP000681794"/>
    </source>
</evidence>
<evidence type="ECO:0000313" key="1">
    <source>
        <dbReference type="EMBL" id="QWS34964.1"/>
    </source>
</evidence>
<organism evidence="1 2">
    <name type="scientific">Curtobacterium aetherium</name>
    <dbReference type="NCBI Taxonomy" id="2841594"/>
    <lineage>
        <taxon>Bacteria</taxon>
        <taxon>Bacillati</taxon>
        <taxon>Actinomycetota</taxon>
        <taxon>Actinomycetes</taxon>
        <taxon>Micrococcales</taxon>
        <taxon>Microbacteriaceae</taxon>
        <taxon>Curtobacterium</taxon>
    </lineage>
</organism>